<dbReference type="InterPro" id="IPR002933">
    <property type="entry name" value="Peptidase_M20"/>
</dbReference>
<accession>A0A2I0IZG6</accession>
<keyword evidence="2" id="KW-1185">Reference proteome</keyword>
<evidence type="ECO:0000313" key="2">
    <source>
        <dbReference type="Proteomes" id="UP000233551"/>
    </source>
</evidence>
<gene>
    <name evidence="1" type="ORF">CRG98_030302</name>
</gene>
<organism evidence="1 2">
    <name type="scientific">Punica granatum</name>
    <name type="common">Pomegranate</name>
    <dbReference type="NCBI Taxonomy" id="22663"/>
    <lineage>
        <taxon>Eukaryota</taxon>
        <taxon>Viridiplantae</taxon>
        <taxon>Streptophyta</taxon>
        <taxon>Embryophyta</taxon>
        <taxon>Tracheophyta</taxon>
        <taxon>Spermatophyta</taxon>
        <taxon>Magnoliopsida</taxon>
        <taxon>eudicotyledons</taxon>
        <taxon>Gunneridae</taxon>
        <taxon>Pentapetalae</taxon>
        <taxon>rosids</taxon>
        <taxon>malvids</taxon>
        <taxon>Myrtales</taxon>
        <taxon>Lythraceae</taxon>
        <taxon>Punica</taxon>
    </lineage>
</organism>
<dbReference type="Gene3D" id="3.40.630.10">
    <property type="entry name" value="Zn peptidases"/>
    <property type="match status" value="1"/>
</dbReference>
<dbReference type="PANTHER" id="PTHR11014">
    <property type="entry name" value="PEPTIDASE M20 FAMILY MEMBER"/>
    <property type="match status" value="1"/>
</dbReference>
<name>A0A2I0IZG6_PUNGR</name>
<feature type="non-terminal residue" evidence="1">
    <location>
        <position position="1"/>
    </location>
</feature>
<dbReference type="PANTHER" id="PTHR11014:SF108">
    <property type="entry name" value="IAA-AMINO ACID HYDROLASE ILR1"/>
    <property type="match status" value="1"/>
</dbReference>
<dbReference type="Gene3D" id="3.30.70.360">
    <property type="match status" value="1"/>
</dbReference>
<protein>
    <recommendedName>
        <fullName evidence="3">Peptidase M20 dimerisation domain-containing protein</fullName>
    </recommendedName>
</protein>
<sequence>LVTVGYIVGGHAENVIPESVKFGGTFRSLTPEGLSYLQKRIKEIIELQAAVHRCEAEIDFKEEKPMPHPVMVNDKALYEHTKRVGEMLVGEENVELLPITMGAEDFSFFTQKTAALIFVVGIRNETLKSDRILHSPYFFIDEEAFPVGAALHAATAISYLDKHALGPMGCGDSFPSIELTRLTRHKIGRLYRIKTCSVGIIYFGAQPSYLVITVEFGTLNWKNSSVTPSSHDTGSPYR</sequence>
<dbReference type="STRING" id="22663.A0A2I0IZG6"/>
<dbReference type="GO" id="GO:0010179">
    <property type="term" value="F:IAA-Ala conjugate hydrolase activity"/>
    <property type="evidence" value="ECO:0007669"/>
    <property type="project" value="TreeGrafter"/>
</dbReference>
<dbReference type="AlphaFoldDB" id="A0A2I0IZG6"/>
<proteinExistence type="predicted"/>
<dbReference type="SUPFAM" id="SSF55031">
    <property type="entry name" value="Bacterial exopeptidase dimerisation domain"/>
    <property type="match status" value="1"/>
</dbReference>
<dbReference type="Proteomes" id="UP000233551">
    <property type="component" value="Unassembled WGS sequence"/>
</dbReference>
<comment type="caution">
    <text evidence="1">The sequence shown here is derived from an EMBL/GenBank/DDBJ whole genome shotgun (WGS) entry which is preliminary data.</text>
</comment>
<dbReference type="EMBL" id="PGOL01002250">
    <property type="protein sequence ID" value="PKI49374.1"/>
    <property type="molecule type" value="Genomic_DNA"/>
</dbReference>
<dbReference type="SUPFAM" id="SSF53187">
    <property type="entry name" value="Zn-dependent exopeptidases"/>
    <property type="match status" value="1"/>
</dbReference>
<dbReference type="Pfam" id="PF01546">
    <property type="entry name" value="Peptidase_M20"/>
    <property type="match status" value="1"/>
</dbReference>
<dbReference type="GO" id="GO:0005783">
    <property type="term" value="C:endoplasmic reticulum"/>
    <property type="evidence" value="ECO:0007669"/>
    <property type="project" value="TreeGrafter"/>
</dbReference>
<evidence type="ECO:0008006" key="3">
    <source>
        <dbReference type="Google" id="ProtNLM"/>
    </source>
</evidence>
<dbReference type="GO" id="GO:0009850">
    <property type="term" value="P:auxin metabolic process"/>
    <property type="evidence" value="ECO:0007669"/>
    <property type="project" value="TreeGrafter"/>
</dbReference>
<dbReference type="InterPro" id="IPR017439">
    <property type="entry name" value="Amidohydrolase"/>
</dbReference>
<reference evidence="1 2" key="1">
    <citation type="submission" date="2017-11" db="EMBL/GenBank/DDBJ databases">
        <title>De-novo sequencing of pomegranate (Punica granatum L.) genome.</title>
        <authorList>
            <person name="Akparov Z."/>
            <person name="Amiraslanov A."/>
            <person name="Hajiyeva S."/>
            <person name="Abbasov M."/>
            <person name="Kaur K."/>
            <person name="Hamwieh A."/>
            <person name="Solovyev V."/>
            <person name="Salamov A."/>
            <person name="Braich B."/>
            <person name="Kosarev P."/>
            <person name="Mahmoud A."/>
            <person name="Hajiyev E."/>
            <person name="Babayeva S."/>
            <person name="Izzatullayeva V."/>
            <person name="Mammadov A."/>
            <person name="Mammadov A."/>
            <person name="Sharifova S."/>
            <person name="Ojaghi J."/>
            <person name="Eynullazada K."/>
            <person name="Bayramov B."/>
            <person name="Abdulazimova A."/>
            <person name="Shahmuradov I."/>
        </authorList>
    </citation>
    <scope>NUCLEOTIDE SEQUENCE [LARGE SCALE GENOMIC DNA]</scope>
    <source>
        <strain evidence="2">cv. AG2017</strain>
        <tissue evidence="1">Leaf</tissue>
    </source>
</reference>
<evidence type="ECO:0000313" key="1">
    <source>
        <dbReference type="EMBL" id="PKI49374.1"/>
    </source>
</evidence>
<dbReference type="InterPro" id="IPR036264">
    <property type="entry name" value="Bact_exopeptidase_dim_dom"/>
</dbReference>